<dbReference type="Proteomes" id="UP000233551">
    <property type="component" value="Unassembled WGS sequence"/>
</dbReference>
<accession>A0A2I0L0J5</accession>
<proteinExistence type="predicted"/>
<dbReference type="GO" id="GO:0003723">
    <property type="term" value="F:RNA binding"/>
    <property type="evidence" value="ECO:0007669"/>
    <property type="project" value="TreeGrafter"/>
</dbReference>
<dbReference type="STRING" id="22663.A0A2I0L0J5"/>
<dbReference type="SUPFAM" id="SSF55681">
    <property type="entry name" value="Class II aaRS and biotin synthetases"/>
    <property type="match status" value="1"/>
</dbReference>
<name>A0A2I0L0J5_PUNGR</name>
<dbReference type="InterPro" id="IPR045864">
    <property type="entry name" value="aa-tRNA-synth_II/BPL/LPL"/>
</dbReference>
<sequence length="152" mass="17528">MDIVTRFFPADSCGIHLNHGDLLDSIWCWIGIKAEQRQKVAELLSLMSSLRPQSPEWKSKWVVIRRQLLQELKLAEAVVNRLQTVGSRFCGAAYQALPRLRGALPADKFTRKALDEVSNLISYLRVWKIEENVYLNALMPPSEGYHRDLFFQ</sequence>
<evidence type="ECO:0000313" key="2">
    <source>
        <dbReference type="Proteomes" id="UP000233551"/>
    </source>
</evidence>
<dbReference type="GO" id="GO:0005739">
    <property type="term" value="C:mitochondrion"/>
    <property type="evidence" value="ECO:0007669"/>
    <property type="project" value="TreeGrafter"/>
</dbReference>
<dbReference type="PANTHER" id="PTHR11476">
    <property type="entry name" value="HISTIDYL-TRNA SYNTHETASE"/>
    <property type="match status" value="1"/>
</dbReference>
<dbReference type="EMBL" id="PGOL01000222">
    <property type="protein sequence ID" value="PKI74219.1"/>
    <property type="molecule type" value="Genomic_DNA"/>
</dbReference>
<protein>
    <submittedName>
        <fullName evidence="1">Uncharacterized protein</fullName>
    </submittedName>
</protein>
<comment type="caution">
    <text evidence="1">The sequence shown here is derived from an EMBL/GenBank/DDBJ whole genome shotgun (WGS) entry which is preliminary data.</text>
</comment>
<feature type="non-terminal residue" evidence="1">
    <location>
        <position position="152"/>
    </location>
</feature>
<dbReference type="PANTHER" id="PTHR11476:SF10">
    <property type="entry name" value="NON-SPECIFIC SERINE_THREONINE PROTEIN KINASE"/>
    <property type="match status" value="1"/>
</dbReference>
<dbReference type="AlphaFoldDB" id="A0A2I0L0J5"/>
<dbReference type="GO" id="GO:0004821">
    <property type="term" value="F:histidine-tRNA ligase activity"/>
    <property type="evidence" value="ECO:0007669"/>
    <property type="project" value="TreeGrafter"/>
</dbReference>
<gene>
    <name evidence="1" type="ORF">CRG98_005457</name>
</gene>
<organism evidence="1 2">
    <name type="scientific">Punica granatum</name>
    <name type="common">Pomegranate</name>
    <dbReference type="NCBI Taxonomy" id="22663"/>
    <lineage>
        <taxon>Eukaryota</taxon>
        <taxon>Viridiplantae</taxon>
        <taxon>Streptophyta</taxon>
        <taxon>Embryophyta</taxon>
        <taxon>Tracheophyta</taxon>
        <taxon>Spermatophyta</taxon>
        <taxon>Magnoliopsida</taxon>
        <taxon>eudicotyledons</taxon>
        <taxon>Gunneridae</taxon>
        <taxon>Pentapetalae</taxon>
        <taxon>rosids</taxon>
        <taxon>malvids</taxon>
        <taxon>Myrtales</taxon>
        <taxon>Lythraceae</taxon>
        <taxon>Punica</taxon>
    </lineage>
</organism>
<dbReference type="GO" id="GO:0006427">
    <property type="term" value="P:histidyl-tRNA aminoacylation"/>
    <property type="evidence" value="ECO:0007669"/>
    <property type="project" value="TreeGrafter"/>
</dbReference>
<dbReference type="GO" id="GO:0005829">
    <property type="term" value="C:cytosol"/>
    <property type="evidence" value="ECO:0007669"/>
    <property type="project" value="TreeGrafter"/>
</dbReference>
<dbReference type="GO" id="GO:0032543">
    <property type="term" value="P:mitochondrial translation"/>
    <property type="evidence" value="ECO:0007669"/>
    <property type="project" value="TreeGrafter"/>
</dbReference>
<evidence type="ECO:0000313" key="1">
    <source>
        <dbReference type="EMBL" id="PKI74219.1"/>
    </source>
</evidence>
<keyword evidence="2" id="KW-1185">Reference proteome</keyword>
<reference evidence="1 2" key="1">
    <citation type="submission" date="2017-11" db="EMBL/GenBank/DDBJ databases">
        <title>De-novo sequencing of pomegranate (Punica granatum L.) genome.</title>
        <authorList>
            <person name="Akparov Z."/>
            <person name="Amiraslanov A."/>
            <person name="Hajiyeva S."/>
            <person name="Abbasov M."/>
            <person name="Kaur K."/>
            <person name="Hamwieh A."/>
            <person name="Solovyev V."/>
            <person name="Salamov A."/>
            <person name="Braich B."/>
            <person name="Kosarev P."/>
            <person name="Mahmoud A."/>
            <person name="Hajiyev E."/>
            <person name="Babayeva S."/>
            <person name="Izzatullayeva V."/>
            <person name="Mammadov A."/>
            <person name="Mammadov A."/>
            <person name="Sharifova S."/>
            <person name="Ojaghi J."/>
            <person name="Eynullazada K."/>
            <person name="Bayramov B."/>
            <person name="Abdulazimova A."/>
            <person name="Shahmuradov I."/>
        </authorList>
    </citation>
    <scope>NUCLEOTIDE SEQUENCE [LARGE SCALE GENOMIC DNA]</scope>
    <source>
        <strain evidence="2">cv. AG2017</strain>
        <tissue evidence="1">Leaf</tissue>
    </source>
</reference>
<dbReference type="Gene3D" id="3.30.930.10">
    <property type="entry name" value="Bira Bifunctional Protein, Domain 2"/>
    <property type="match status" value="1"/>
</dbReference>